<feature type="transmembrane region" description="Helical" evidence="15">
    <location>
        <begin position="278"/>
        <end position="301"/>
    </location>
</feature>
<evidence type="ECO:0000256" key="13">
    <source>
        <dbReference type="ARBA" id="ARBA00023136"/>
    </source>
</evidence>
<dbReference type="PROSITE" id="PS50929">
    <property type="entry name" value="ABC_TM1F"/>
    <property type="match status" value="1"/>
</dbReference>
<feature type="transmembrane region" description="Helical" evidence="15">
    <location>
        <begin position="228"/>
        <end position="246"/>
    </location>
</feature>
<feature type="domain" description="ABC transmembrane type-1" evidence="17">
    <location>
        <begin position="171"/>
        <end position="450"/>
    </location>
</feature>
<dbReference type="Proteomes" id="UP001519296">
    <property type="component" value="Unassembled WGS sequence"/>
</dbReference>
<dbReference type="CDD" id="cd18570">
    <property type="entry name" value="ABC_6TM_PCAT1_LagD_like"/>
    <property type="match status" value="1"/>
</dbReference>
<dbReference type="PANTHER" id="PTHR24221:SF654">
    <property type="entry name" value="ATP-BINDING CASSETTE SUB-FAMILY B MEMBER 6"/>
    <property type="match status" value="1"/>
</dbReference>
<dbReference type="InterPro" id="IPR005074">
    <property type="entry name" value="Peptidase_C39"/>
</dbReference>
<evidence type="ECO:0000256" key="12">
    <source>
        <dbReference type="ARBA" id="ARBA00022989"/>
    </source>
</evidence>
<evidence type="ECO:0000256" key="6">
    <source>
        <dbReference type="ARBA" id="ARBA00022741"/>
    </source>
</evidence>
<accession>A0ABS5B5N6</accession>
<evidence type="ECO:0000313" key="20">
    <source>
        <dbReference type="Proteomes" id="UP001519296"/>
    </source>
</evidence>
<evidence type="ECO:0000256" key="5">
    <source>
        <dbReference type="ARBA" id="ARBA00022692"/>
    </source>
</evidence>
<dbReference type="InterPro" id="IPR039421">
    <property type="entry name" value="Type_1_exporter"/>
</dbReference>
<dbReference type="InterPro" id="IPR027417">
    <property type="entry name" value="P-loop_NTPase"/>
</dbReference>
<name>A0ABS5B5N6_9STRE</name>
<evidence type="ECO:0000313" key="19">
    <source>
        <dbReference type="EMBL" id="MBP2624147.1"/>
    </source>
</evidence>
<sequence>MKFSKRHYRAQMDSRDCGVAALAMVFSVYGSSLSLASLREMAKTTDEGTTAFGLVKVAEDLGFETRTIEADLSIFDIKDLTYPFIAHVAKDERFLHYYVVTGQDKHFIYIADPDPAVKISKLSREQFAKEWTGIAIFLAPTPNYQPSREEKKGLWSLLSLLSKQKGLIAHIVLASLLVTIINIIGSYYLQSIIDTYVPDQMKTTLGVISLGLVIVYSLQQILSYAQEYLLIVLGQRLAIDVILSYIRHIFRLPMSFFSTRRAGEIVSRFTDANKIIDALASTVLSIFLDLSIVVIISLVLFSQNSNLFLLTLLAIPVYSVIILAFMKPFEKMNYELMEANAVLSSSIIEDINGIETIKSLTSEKQRYQKLDKEFVNYLKKAFASAKAESLQKVLKHGAQVLLNVFILWLGASLVMDNKMTLGQLITYNTLLVYFTNPLENIINLQTKLQAARVANSRLNEVYLVESEFVEEKPIKDLGLVSREISFRDVSYTYGYEREVLKGVNLTIKEGSKVSIVGVSGSGKTTLAKMMVKFYDPNQGEIRLGNLDLDQIDKEVLRDSVNYLPQQPYVFNGTILDNLLLGAKEGTSHEEVLRALELAGLRSEIEQLPLAYQTELTADGLGISGGQKQRLALARALLTDASVLILDEATSSLDVLTEKKIIDNLLELDKTIIFIAHRLTIAERTDSIIVLDQGRVIEEGSHAELMAAQGFYYQLVNS</sequence>
<dbReference type="PANTHER" id="PTHR24221">
    <property type="entry name" value="ATP-BINDING CASSETTE SUB-FAMILY B"/>
    <property type="match status" value="1"/>
</dbReference>
<evidence type="ECO:0000256" key="15">
    <source>
        <dbReference type="SAM" id="Phobius"/>
    </source>
</evidence>
<dbReference type="Gene3D" id="3.40.50.300">
    <property type="entry name" value="P-loop containing nucleotide triphosphate hydrolases"/>
    <property type="match status" value="1"/>
</dbReference>
<dbReference type="SUPFAM" id="SSF52540">
    <property type="entry name" value="P-loop containing nucleoside triphosphate hydrolases"/>
    <property type="match status" value="1"/>
</dbReference>
<dbReference type="PROSITE" id="PS00211">
    <property type="entry name" value="ABC_TRANSPORTER_1"/>
    <property type="match status" value="1"/>
</dbReference>
<keyword evidence="3" id="KW-1003">Cell membrane</keyword>
<keyword evidence="11" id="KW-1278">Translocase</keyword>
<dbReference type="GO" id="GO:0005524">
    <property type="term" value="F:ATP binding"/>
    <property type="evidence" value="ECO:0007669"/>
    <property type="project" value="UniProtKB-KW"/>
</dbReference>
<dbReference type="Pfam" id="PF00005">
    <property type="entry name" value="ABC_tran"/>
    <property type="match status" value="1"/>
</dbReference>
<evidence type="ECO:0000259" key="17">
    <source>
        <dbReference type="PROSITE" id="PS50929"/>
    </source>
</evidence>
<keyword evidence="9 19" id="KW-0067">ATP-binding</keyword>
<keyword evidence="12 15" id="KW-1133">Transmembrane helix</keyword>
<evidence type="ECO:0000259" key="16">
    <source>
        <dbReference type="PROSITE" id="PS50893"/>
    </source>
</evidence>
<gene>
    <name evidence="19" type="ORF">C4K46_09390</name>
</gene>
<evidence type="ECO:0000256" key="1">
    <source>
        <dbReference type="ARBA" id="ARBA00004651"/>
    </source>
</evidence>
<comment type="caution">
    <text evidence="19">The sequence shown here is derived from an EMBL/GenBank/DDBJ whole genome shotgun (WGS) entry which is preliminary data.</text>
</comment>
<comment type="subcellular location">
    <subcellularLocation>
        <location evidence="1">Cell membrane</location>
        <topology evidence="1">Multi-pass membrane protein</topology>
    </subcellularLocation>
</comment>
<dbReference type="Gene3D" id="3.90.70.10">
    <property type="entry name" value="Cysteine proteinases"/>
    <property type="match status" value="1"/>
</dbReference>
<keyword evidence="10" id="KW-0653">Protein transport</keyword>
<evidence type="ECO:0000256" key="7">
    <source>
        <dbReference type="ARBA" id="ARBA00022801"/>
    </source>
</evidence>
<evidence type="ECO:0000256" key="14">
    <source>
        <dbReference type="ARBA" id="ARBA00043264"/>
    </source>
</evidence>
<dbReference type="SUPFAM" id="SSF90123">
    <property type="entry name" value="ABC transporter transmembrane region"/>
    <property type="match status" value="1"/>
</dbReference>
<feature type="transmembrane region" description="Helical" evidence="15">
    <location>
        <begin position="167"/>
        <end position="189"/>
    </location>
</feature>
<dbReference type="InterPro" id="IPR017871">
    <property type="entry name" value="ABC_transporter-like_CS"/>
</dbReference>
<evidence type="ECO:0000259" key="18">
    <source>
        <dbReference type="PROSITE" id="PS50990"/>
    </source>
</evidence>
<protein>
    <submittedName>
        <fullName evidence="19">Peptide ABC transporter ATP-binding protein</fullName>
    </submittedName>
</protein>
<dbReference type="SMART" id="SM00382">
    <property type="entry name" value="AAA"/>
    <property type="match status" value="1"/>
</dbReference>
<dbReference type="InterPro" id="IPR005897">
    <property type="entry name" value="Pept_C39_ABC_bacteriocin"/>
</dbReference>
<feature type="transmembrane region" description="Helical" evidence="15">
    <location>
        <begin position="201"/>
        <end position="222"/>
    </location>
</feature>
<evidence type="ECO:0000256" key="4">
    <source>
        <dbReference type="ARBA" id="ARBA00022670"/>
    </source>
</evidence>
<reference evidence="19 20" key="1">
    <citation type="submission" date="2018-02" db="EMBL/GenBank/DDBJ databases">
        <title>Draft genome sequence of Streptococcus oricebi CCUG 70868T type strain.</title>
        <authorList>
            <person name="Mendez V."/>
            <person name="Salva-Serra F."/>
            <person name="Jaen-Luchoro D."/>
            <person name="Gonzales-Siles L."/>
            <person name="Karlsson R."/>
            <person name="Engstrom-Jakobsson H."/>
            <person name="Busquets A."/>
            <person name="Gomila M."/>
            <person name="Pineiro-Iglesias B."/>
            <person name="Bennasar-Figueras A."/>
            <person name="Seeger M."/>
            <person name="Moore E."/>
        </authorList>
    </citation>
    <scope>NUCLEOTIDE SEQUENCE [LARGE SCALE GENOMIC DNA]</scope>
    <source>
        <strain evidence="19 20">CCUG 70868</strain>
    </source>
</reference>
<keyword evidence="4" id="KW-0645">Protease</keyword>
<dbReference type="InterPro" id="IPR011527">
    <property type="entry name" value="ABC1_TM_dom"/>
</dbReference>
<evidence type="ECO:0000256" key="10">
    <source>
        <dbReference type="ARBA" id="ARBA00022927"/>
    </source>
</evidence>
<dbReference type="EMBL" id="PRDG01000006">
    <property type="protein sequence ID" value="MBP2624147.1"/>
    <property type="molecule type" value="Genomic_DNA"/>
</dbReference>
<keyword evidence="5 15" id="KW-0812">Transmembrane</keyword>
<dbReference type="Gene3D" id="1.20.1560.10">
    <property type="entry name" value="ABC transporter type 1, transmembrane domain"/>
    <property type="match status" value="1"/>
</dbReference>
<dbReference type="CDD" id="cd02418">
    <property type="entry name" value="Peptidase_C39B"/>
    <property type="match status" value="1"/>
</dbReference>
<feature type="transmembrane region" description="Helical" evidence="15">
    <location>
        <begin position="307"/>
        <end position="326"/>
    </location>
</feature>
<feature type="domain" description="ABC transporter" evidence="16">
    <location>
        <begin position="484"/>
        <end position="717"/>
    </location>
</feature>
<keyword evidence="13 15" id="KW-0472">Membrane</keyword>
<dbReference type="InterPro" id="IPR003593">
    <property type="entry name" value="AAA+_ATPase"/>
</dbReference>
<dbReference type="InterPro" id="IPR003439">
    <property type="entry name" value="ABC_transporter-like_ATP-bd"/>
</dbReference>
<evidence type="ECO:0000256" key="3">
    <source>
        <dbReference type="ARBA" id="ARBA00022475"/>
    </source>
</evidence>
<proteinExistence type="predicted"/>
<keyword evidence="20" id="KW-1185">Reference proteome</keyword>
<dbReference type="NCBIfam" id="TIGR01193">
    <property type="entry name" value="bacteriocin_ABC"/>
    <property type="match status" value="1"/>
</dbReference>
<keyword evidence="6" id="KW-0547">Nucleotide-binding</keyword>
<dbReference type="PROSITE" id="PS50893">
    <property type="entry name" value="ABC_TRANSPORTER_2"/>
    <property type="match status" value="1"/>
</dbReference>
<keyword evidence="7" id="KW-0378">Hydrolase</keyword>
<feature type="domain" description="Peptidase C39" evidence="18">
    <location>
        <begin position="11"/>
        <end position="138"/>
    </location>
</feature>
<evidence type="ECO:0000256" key="8">
    <source>
        <dbReference type="ARBA" id="ARBA00022807"/>
    </source>
</evidence>
<evidence type="ECO:0000256" key="11">
    <source>
        <dbReference type="ARBA" id="ARBA00022967"/>
    </source>
</evidence>
<evidence type="ECO:0000256" key="9">
    <source>
        <dbReference type="ARBA" id="ARBA00022840"/>
    </source>
</evidence>
<organism evidence="19 20">
    <name type="scientific">Streptococcus oricebi</name>
    <dbReference type="NCBI Taxonomy" id="1547447"/>
    <lineage>
        <taxon>Bacteria</taxon>
        <taxon>Bacillati</taxon>
        <taxon>Bacillota</taxon>
        <taxon>Bacilli</taxon>
        <taxon>Lactobacillales</taxon>
        <taxon>Streptococcaceae</taxon>
        <taxon>Streptococcus</taxon>
    </lineage>
</organism>
<keyword evidence="14" id="KW-0080">Bacteriocin transport</keyword>
<dbReference type="InterPro" id="IPR036640">
    <property type="entry name" value="ABC1_TM_sf"/>
</dbReference>
<dbReference type="Pfam" id="PF03412">
    <property type="entry name" value="Peptidase_C39"/>
    <property type="match status" value="1"/>
</dbReference>
<dbReference type="Pfam" id="PF00664">
    <property type="entry name" value="ABC_membrane"/>
    <property type="match status" value="1"/>
</dbReference>
<keyword evidence="8" id="KW-0788">Thiol protease</keyword>
<dbReference type="PROSITE" id="PS50990">
    <property type="entry name" value="PEPTIDASE_C39"/>
    <property type="match status" value="1"/>
</dbReference>
<keyword evidence="2" id="KW-0813">Transport</keyword>
<evidence type="ECO:0000256" key="2">
    <source>
        <dbReference type="ARBA" id="ARBA00022448"/>
    </source>
</evidence>
<dbReference type="RefSeq" id="WP_209628876.1">
    <property type="nucleotide sequence ID" value="NZ_PRDG01000006.1"/>
</dbReference>